<dbReference type="PROSITE" id="PS50293">
    <property type="entry name" value="TPR_REGION"/>
    <property type="match status" value="1"/>
</dbReference>
<reference evidence="1" key="1">
    <citation type="submission" date="2018-05" db="EMBL/GenBank/DDBJ databases">
        <authorList>
            <person name="Lanie J.A."/>
            <person name="Ng W.-L."/>
            <person name="Kazmierczak K.M."/>
            <person name="Andrzejewski T.M."/>
            <person name="Davidsen T.M."/>
            <person name="Wayne K.J."/>
            <person name="Tettelin H."/>
            <person name="Glass J.I."/>
            <person name="Rusch D."/>
            <person name="Podicherti R."/>
            <person name="Tsui H.-C.T."/>
            <person name="Winkler M.E."/>
        </authorList>
    </citation>
    <scope>NUCLEOTIDE SEQUENCE</scope>
</reference>
<dbReference type="EMBL" id="UINC01094783">
    <property type="protein sequence ID" value="SVC50315.1"/>
    <property type="molecule type" value="Genomic_DNA"/>
</dbReference>
<accession>A0A382MQB9</accession>
<gene>
    <name evidence="1" type="ORF">METZ01_LOCUS303169</name>
</gene>
<dbReference type="AlphaFoldDB" id="A0A382MQB9"/>
<proteinExistence type="predicted"/>
<name>A0A382MQB9_9ZZZZ</name>
<feature type="non-terminal residue" evidence="1">
    <location>
        <position position="24"/>
    </location>
</feature>
<sequence>VYYNLGNALRALGQLDAAVKRFEH</sequence>
<evidence type="ECO:0000313" key="1">
    <source>
        <dbReference type="EMBL" id="SVC50315.1"/>
    </source>
</evidence>
<organism evidence="1">
    <name type="scientific">marine metagenome</name>
    <dbReference type="NCBI Taxonomy" id="408172"/>
    <lineage>
        <taxon>unclassified sequences</taxon>
        <taxon>metagenomes</taxon>
        <taxon>ecological metagenomes</taxon>
    </lineage>
</organism>
<protein>
    <submittedName>
        <fullName evidence="1">Uncharacterized protein</fullName>
    </submittedName>
</protein>
<feature type="non-terminal residue" evidence="1">
    <location>
        <position position="1"/>
    </location>
</feature>